<protein>
    <submittedName>
        <fullName evidence="10">Multiple sugar transport system permease protein</fullName>
    </submittedName>
</protein>
<dbReference type="PANTHER" id="PTHR43227">
    <property type="entry name" value="BLL4140 PROTEIN"/>
    <property type="match status" value="1"/>
</dbReference>
<comment type="subcellular location">
    <subcellularLocation>
        <location evidence="1 7">Cell membrane</location>
        <topology evidence="1 7">Multi-pass membrane protein</topology>
    </subcellularLocation>
</comment>
<evidence type="ECO:0000256" key="1">
    <source>
        <dbReference type="ARBA" id="ARBA00004651"/>
    </source>
</evidence>
<keyword evidence="4 7" id="KW-0812">Transmembrane</keyword>
<feature type="compositionally biased region" description="Low complexity" evidence="8">
    <location>
        <begin position="1"/>
        <end position="21"/>
    </location>
</feature>
<keyword evidence="6 7" id="KW-0472">Membrane</keyword>
<feature type="region of interest" description="Disordered" evidence="8">
    <location>
        <begin position="1"/>
        <end position="37"/>
    </location>
</feature>
<feature type="compositionally biased region" description="Basic residues" evidence="8">
    <location>
        <begin position="26"/>
        <end position="37"/>
    </location>
</feature>
<feature type="transmembrane region" description="Helical" evidence="7">
    <location>
        <begin position="247"/>
        <end position="267"/>
    </location>
</feature>
<dbReference type="Proteomes" id="UP000578449">
    <property type="component" value="Unassembled WGS sequence"/>
</dbReference>
<dbReference type="PROSITE" id="PS50928">
    <property type="entry name" value="ABC_TM1"/>
    <property type="match status" value="1"/>
</dbReference>
<feature type="transmembrane region" description="Helical" evidence="7">
    <location>
        <begin position="43"/>
        <end position="69"/>
    </location>
</feature>
<feature type="transmembrane region" description="Helical" evidence="7">
    <location>
        <begin position="111"/>
        <end position="133"/>
    </location>
</feature>
<comment type="caution">
    <text evidence="10">The sequence shown here is derived from an EMBL/GenBank/DDBJ whole genome shotgun (WGS) entry which is preliminary data.</text>
</comment>
<comment type="similarity">
    <text evidence="7">Belongs to the binding-protein-dependent transport system permease family.</text>
</comment>
<keyword evidence="2 7" id="KW-0813">Transport</keyword>
<evidence type="ECO:0000313" key="11">
    <source>
        <dbReference type="Proteomes" id="UP000578449"/>
    </source>
</evidence>
<dbReference type="SUPFAM" id="SSF161098">
    <property type="entry name" value="MetI-like"/>
    <property type="match status" value="1"/>
</dbReference>
<sequence>MAGTTGTRTTGAAGARETPPGGASGRPRRAAHTRSRARRGPRLHVAVFVAPFFVAFSLFFIAPICYALYESFFTLQSSGLGLTEPTIEFSGLANYATALSSPAFVGSLGRVLVFAAIEVPIMVVSALALALLLDSARARWRAFFRVSFFLPYGVPGVVASLLWGFLYVPQTSPLIDILSAVGLPHDFLGPGTILFSIANIATWQFAGYNMLVLIAGLQAIPQELYEAARVDGASELRIAWHVKIPMVRAPIILITVFTLIGTLQLFVEPLILKPLTTAINSDFTPNLAAYNQAFGQSNINLASAEATIIAIISFVVSFGFLRVVNRKGNRAW</sequence>
<name>A0A840NYP1_9ACTN</name>
<dbReference type="InterPro" id="IPR035906">
    <property type="entry name" value="MetI-like_sf"/>
</dbReference>
<accession>A0A840NYP1</accession>
<dbReference type="AlphaFoldDB" id="A0A840NYP1"/>
<dbReference type="InterPro" id="IPR050809">
    <property type="entry name" value="UgpAE/MalFG_permease"/>
</dbReference>
<feature type="domain" description="ABC transmembrane type-1" evidence="9">
    <location>
        <begin position="108"/>
        <end position="320"/>
    </location>
</feature>
<gene>
    <name evidence="10" type="ORF">HNP84_003740</name>
</gene>
<evidence type="ECO:0000259" key="9">
    <source>
        <dbReference type="PROSITE" id="PS50928"/>
    </source>
</evidence>
<evidence type="ECO:0000256" key="5">
    <source>
        <dbReference type="ARBA" id="ARBA00022989"/>
    </source>
</evidence>
<dbReference type="RefSeq" id="WP_185050932.1">
    <property type="nucleotide sequence ID" value="NZ_BAABIX010000061.1"/>
</dbReference>
<evidence type="ECO:0000256" key="7">
    <source>
        <dbReference type="RuleBase" id="RU363032"/>
    </source>
</evidence>
<dbReference type="PANTHER" id="PTHR43227:SF8">
    <property type="entry name" value="DIACETYLCHITOBIOSE UPTAKE SYSTEM PERMEASE PROTEIN DASB"/>
    <property type="match status" value="1"/>
</dbReference>
<dbReference type="InterPro" id="IPR000515">
    <property type="entry name" value="MetI-like"/>
</dbReference>
<proteinExistence type="inferred from homology"/>
<evidence type="ECO:0000256" key="2">
    <source>
        <dbReference type="ARBA" id="ARBA00022448"/>
    </source>
</evidence>
<keyword evidence="11" id="KW-1185">Reference proteome</keyword>
<dbReference type="CDD" id="cd06261">
    <property type="entry name" value="TM_PBP2"/>
    <property type="match status" value="1"/>
</dbReference>
<reference evidence="10 11" key="1">
    <citation type="submission" date="2020-08" db="EMBL/GenBank/DDBJ databases">
        <title>Genomic Encyclopedia of Type Strains, Phase IV (KMG-IV): sequencing the most valuable type-strain genomes for metagenomic binning, comparative biology and taxonomic classification.</title>
        <authorList>
            <person name="Goeker M."/>
        </authorList>
    </citation>
    <scope>NUCLEOTIDE SEQUENCE [LARGE SCALE GENOMIC DNA]</scope>
    <source>
        <strain evidence="10 11">DSM 45615</strain>
    </source>
</reference>
<dbReference type="EMBL" id="JACHGN010000007">
    <property type="protein sequence ID" value="MBB5134014.1"/>
    <property type="molecule type" value="Genomic_DNA"/>
</dbReference>
<feature type="transmembrane region" description="Helical" evidence="7">
    <location>
        <begin position="187"/>
        <end position="206"/>
    </location>
</feature>
<keyword evidence="10" id="KW-0762">Sugar transport</keyword>
<organism evidence="10 11">
    <name type="scientific">Thermocatellispora tengchongensis</name>
    <dbReference type="NCBI Taxonomy" id="1073253"/>
    <lineage>
        <taxon>Bacteria</taxon>
        <taxon>Bacillati</taxon>
        <taxon>Actinomycetota</taxon>
        <taxon>Actinomycetes</taxon>
        <taxon>Streptosporangiales</taxon>
        <taxon>Streptosporangiaceae</taxon>
        <taxon>Thermocatellispora</taxon>
    </lineage>
</organism>
<evidence type="ECO:0000256" key="3">
    <source>
        <dbReference type="ARBA" id="ARBA00022475"/>
    </source>
</evidence>
<keyword evidence="3" id="KW-1003">Cell membrane</keyword>
<dbReference type="Gene3D" id="1.10.3720.10">
    <property type="entry name" value="MetI-like"/>
    <property type="match status" value="1"/>
</dbReference>
<feature type="transmembrane region" description="Helical" evidence="7">
    <location>
        <begin position="306"/>
        <end position="324"/>
    </location>
</feature>
<evidence type="ECO:0000256" key="8">
    <source>
        <dbReference type="SAM" id="MobiDB-lite"/>
    </source>
</evidence>
<dbReference type="GO" id="GO:0055085">
    <property type="term" value="P:transmembrane transport"/>
    <property type="evidence" value="ECO:0007669"/>
    <property type="project" value="InterPro"/>
</dbReference>
<evidence type="ECO:0000256" key="4">
    <source>
        <dbReference type="ARBA" id="ARBA00022692"/>
    </source>
</evidence>
<evidence type="ECO:0000256" key="6">
    <source>
        <dbReference type="ARBA" id="ARBA00023136"/>
    </source>
</evidence>
<feature type="transmembrane region" description="Helical" evidence="7">
    <location>
        <begin position="142"/>
        <end position="167"/>
    </location>
</feature>
<dbReference type="GO" id="GO:0005886">
    <property type="term" value="C:plasma membrane"/>
    <property type="evidence" value="ECO:0007669"/>
    <property type="project" value="UniProtKB-SubCell"/>
</dbReference>
<keyword evidence="5 7" id="KW-1133">Transmembrane helix</keyword>
<evidence type="ECO:0000313" key="10">
    <source>
        <dbReference type="EMBL" id="MBB5134014.1"/>
    </source>
</evidence>
<dbReference type="Pfam" id="PF00528">
    <property type="entry name" value="BPD_transp_1"/>
    <property type="match status" value="1"/>
</dbReference>